<organism evidence="2 3">
    <name type="scientific">Umbra pygmaea</name>
    <name type="common">Eastern mudminnow</name>
    <dbReference type="NCBI Taxonomy" id="75934"/>
    <lineage>
        <taxon>Eukaryota</taxon>
        <taxon>Metazoa</taxon>
        <taxon>Chordata</taxon>
        <taxon>Craniata</taxon>
        <taxon>Vertebrata</taxon>
        <taxon>Euteleostomi</taxon>
        <taxon>Actinopterygii</taxon>
        <taxon>Neopterygii</taxon>
        <taxon>Teleostei</taxon>
        <taxon>Protacanthopterygii</taxon>
        <taxon>Esociformes</taxon>
        <taxon>Umbridae</taxon>
        <taxon>Umbra</taxon>
    </lineage>
</organism>
<feature type="compositionally biased region" description="Basic and acidic residues" evidence="1">
    <location>
        <begin position="258"/>
        <end position="272"/>
    </location>
</feature>
<dbReference type="AlphaFoldDB" id="A0ABD0VWE0"/>
<dbReference type="Proteomes" id="UP001557470">
    <property type="component" value="Unassembled WGS sequence"/>
</dbReference>
<evidence type="ECO:0000256" key="1">
    <source>
        <dbReference type="SAM" id="MobiDB-lite"/>
    </source>
</evidence>
<comment type="caution">
    <text evidence="2">The sequence shown here is derived from an EMBL/GenBank/DDBJ whole genome shotgun (WGS) entry which is preliminary data.</text>
</comment>
<accession>A0ABD0VWE0</accession>
<evidence type="ECO:0000313" key="3">
    <source>
        <dbReference type="Proteomes" id="UP001557470"/>
    </source>
</evidence>
<feature type="compositionally biased region" description="Acidic residues" evidence="1">
    <location>
        <begin position="169"/>
        <end position="186"/>
    </location>
</feature>
<feature type="compositionally biased region" description="Basic and acidic residues" evidence="1">
    <location>
        <begin position="118"/>
        <end position="148"/>
    </location>
</feature>
<evidence type="ECO:0000313" key="2">
    <source>
        <dbReference type="EMBL" id="KAL0961665.1"/>
    </source>
</evidence>
<sequence>MTFDLLENERVTDEMSAASGLQFKRMKGEFLPPPEKVGELMETEKNDAPALEISLPPGVEEEDDFVKNAEDDEEGDKNSKNYCSEGTQTCTTKIHVQKQVVRKGTSGEVLPEDMDANQQDKEGREEKEESYHIDDSQKEDSYTHDVAKTTDNVSSSNRAKDHISKINICDEDGGEKDDLEIEDQVGGDDSHEKDIDYEDSSEGAKTYIVERNVEIHEQKVGLKDCITVVEEHHYEEGRHENEEEEKDEDGQKTQVVGDDVRDKDDKDNNDKGYIDVNIQNVEDGPYVDVKSAEGAKTFAMKQNVILQKTTFTKVVSTANLEAEVIPTDTDEDQQGIYMFEYFLNVYMILVLI</sequence>
<proteinExistence type="predicted"/>
<feature type="compositionally biased region" description="Polar residues" evidence="1">
    <location>
        <begin position="80"/>
        <end position="94"/>
    </location>
</feature>
<feature type="region of interest" description="Disordered" evidence="1">
    <location>
        <begin position="40"/>
        <end position="202"/>
    </location>
</feature>
<protein>
    <submittedName>
        <fullName evidence="2">Uncharacterized protein</fullName>
    </submittedName>
</protein>
<feature type="compositionally biased region" description="Acidic residues" evidence="1">
    <location>
        <begin position="59"/>
        <end position="75"/>
    </location>
</feature>
<gene>
    <name evidence="2" type="ORF">UPYG_G00353090</name>
</gene>
<dbReference type="EMBL" id="JAGEUA010000015">
    <property type="protein sequence ID" value="KAL0961665.1"/>
    <property type="molecule type" value="Genomic_DNA"/>
</dbReference>
<name>A0ABD0VWE0_UMBPY</name>
<keyword evidence="3" id="KW-1185">Reference proteome</keyword>
<reference evidence="2 3" key="1">
    <citation type="submission" date="2024-06" db="EMBL/GenBank/DDBJ databases">
        <authorList>
            <person name="Pan Q."/>
            <person name="Wen M."/>
            <person name="Jouanno E."/>
            <person name="Zahm M."/>
            <person name="Klopp C."/>
            <person name="Cabau C."/>
            <person name="Louis A."/>
            <person name="Berthelot C."/>
            <person name="Parey E."/>
            <person name="Roest Crollius H."/>
            <person name="Montfort J."/>
            <person name="Robinson-Rechavi M."/>
            <person name="Bouchez O."/>
            <person name="Lampietro C."/>
            <person name="Lopez Roques C."/>
            <person name="Donnadieu C."/>
            <person name="Postlethwait J."/>
            <person name="Bobe J."/>
            <person name="Verreycken H."/>
            <person name="Guiguen Y."/>
        </authorList>
    </citation>
    <scope>NUCLEOTIDE SEQUENCE [LARGE SCALE GENOMIC DNA]</scope>
    <source>
        <strain evidence="2">Up_M1</strain>
        <tissue evidence="2">Testis</tissue>
    </source>
</reference>
<feature type="region of interest" description="Disordered" evidence="1">
    <location>
        <begin position="234"/>
        <end position="272"/>
    </location>
</feature>